<comment type="caution">
    <text evidence="2">The sequence shown here is derived from an EMBL/GenBank/DDBJ whole genome shotgun (WGS) entry which is preliminary data.</text>
</comment>
<keyword evidence="1" id="KW-0732">Signal</keyword>
<dbReference type="Proteomes" id="UP000778797">
    <property type="component" value="Unassembled WGS sequence"/>
</dbReference>
<evidence type="ECO:0000256" key="1">
    <source>
        <dbReference type="SAM" id="SignalP"/>
    </source>
</evidence>
<reference evidence="2" key="1">
    <citation type="submission" date="2021-03" db="EMBL/GenBank/DDBJ databases">
        <authorList>
            <person name="Ping X."/>
        </authorList>
    </citation>
    <scope>NUCLEOTIDE SEQUENCE</scope>
    <source>
        <strain evidence="2">E313</strain>
    </source>
</reference>
<gene>
    <name evidence="2" type="ORF">J1C55_06100</name>
</gene>
<dbReference type="RefSeq" id="WP_227476601.1">
    <property type="nucleotide sequence ID" value="NZ_JAFMPT010000006.1"/>
</dbReference>
<feature type="chain" id="PRO_5046072893" evidence="1">
    <location>
        <begin position="22"/>
        <end position="187"/>
    </location>
</feature>
<sequence>MKTFKPLLLIALLILASCSDDDDGTPPVINDEEVITTLTVTLTPNGGGPDIVLTSRDLDGDGPGAAVITGGTLAANTTYTGVVQALNELEDPAEDITEEVAEEDDEHQFFFQAISGANITTMYTDFDGDGNPLGINLTLTTGDASNGTLRVTLRHLLDKNAAGVSEGDITNAGGDTDVEVDYPIIIQ</sequence>
<dbReference type="PROSITE" id="PS51257">
    <property type="entry name" value="PROKAR_LIPOPROTEIN"/>
    <property type="match status" value="1"/>
</dbReference>
<evidence type="ECO:0000313" key="2">
    <source>
        <dbReference type="EMBL" id="MCC1484153.1"/>
    </source>
</evidence>
<evidence type="ECO:0000313" key="3">
    <source>
        <dbReference type="Proteomes" id="UP000778797"/>
    </source>
</evidence>
<keyword evidence="3" id="KW-1185">Reference proteome</keyword>
<name>A0ABS8ELW8_9FLAO</name>
<protein>
    <submittedName>
        <fullName evidence="2">Type 1 periplasmic binding fold superfamily protein</fullName>
    </submittedName>
</protein>
<feature type="signal peptide" evidence="1">
    <location>
        <begin position="1"/>
        <end position="21"/>
    </location>
</feature>
<accession>A0ABS8ELW8</accession>
<reference evidence="2" key="2">
    <citation type="submission" date="2021-10" db="EMBL/GenBank/DDBJ databases">
        <title>Genome of Winogradskyella sp. E313.</title>
        <authorList>
            <person name="Zhou Y."/>
        </authorList>
    </citation>
    <scope>NUCLEOTIDE SEQUENCE</scope>
    <source>
        <strain evidence="2">E313</strain>
    </source>
</reference>
<dbReference type="EMBL" id="JAFMPT010000006">
    <property type="protein sequence ID" value="MCC1484153.1"/>
    <property type="molecule type" value="Genomic_DNA"/>
</dbReference>
<organism evidence="2 3">
    <name type="scientific">Winogradskyella immobilis</name>
    <dbReference type="NCBI Taxonomy" id="2816852"/>
    <lineage>
        <taxon>Bacteria</taxon>
        <taxon>Pseudomonadati</taxon>
        <taxon>Bacteroidota</taxon>
        <taxon>Flavobacteriia</taxon>
        <taxon>Flavobacteriales</taxon>
        <taxon>Flavobacteriaceae</taxon>
        <taxon>Winogradskyella</taxon>
    </lineage>
</organism>
<proteinExistence type="predicted"/>